<organism evidence="1 2">
    <name type="scientific">Candidatus Taylorbacteria bacterium RIFCSPHIGHO2_02_FULL_43_32b</name>
    <dbReference type="NCBI Taxonomy" id="1802306"/>
    <lineage>
        <taxon>Bacteria</taxon>
        <taxon>Candidatus Tayloriibacteriota</taxon>
    </lineage>
</organism>
<name>A0A1G2MFX1_9BACT</name>
<reference evidence="1 2" key="1">
    <citation type="journal article" date="2016" name="Nat. Commun.">
        <title>Thousands of microbial genomes shed light on interconnected biogeochemical processes in an aquifer system.</title>
        <authorList>
            <person name="Anantharaman K."/>
            <person name="Brown C.T."/>
            <person name="Hug L.A."/>
            <person name="Sharon I."/>
            <person name="Castelle C.J."/>
            <person name="Probst A.J."/>
            <person name="Thomas B.C."/>
            <person name="Singh A."/>
            <person name="Wilkins M.J."/>
            <person name="Karaoz U."/>
            <person name="Brodie E.L."/>
            <person name="Williams K.H."/>
            <person name="Hubbard S.S."/>
            <person name="Banfield J.F."/>
        </authorList>
    </citation>
    <scope>NUCLEOTIDE SEQUENCE [LARGE SCALE GENOMIC DNA]</scope>
</reference>
<comment type="caution">
    <text evidence="1">The sequence shown here is derived from an EMBL/GenBank/DDBJ whole genome shotgun (WGS) entry which is preliminary data.</text>
</comment>
<dbReference type="AlphaFoldDB" id="A0A1G2MFX1"/>
<evidence type="ECO:0000313" key="1">
    <source>
        <dbReference type="EMBL" id="OHA22604.1"/>
    </source>
</evidence>
<protein>
    <submittedName>
        <fullName evidence="1">Uncharacterized protein</fullName>
    </submittedName>
</protein>
<accession>A0A1G2MFX1</accession>
<evidence type="ECO:0000313" key="2">
    <source>
        <dbReference type="Proteomes" id="UP000177130"/>
    </source>
</evidence>
<sequence>MLLLDEWTTHPNMNLSHMLGAVSHLVQSGKVLFPEHGAEELILQLTGFGVEKHDDLVDAFSILLSMIIEEDNKPRAVAMNFRGKYGGEFDHLPPDERERKMKVRERLRSSFLL</sequence>
<proteinExistence type="predicted"/>
<dbReference type="Proteomes" id="UP000177130">
    <property type="component" value="Unassembled WGS sequence"/>
</dbReference>
<dbReference type="EMBL" id="MHRK01000051">
    <property type="protein sequence ID" value="OHA22604.1"/>
    <property type="molecule type" value="Genomic_DNA"/>
</dbReference>
<gene>
    <name evidence="1" type="ORF">A3C72_00695</name>
</gene>
<dbReference type="STRING" id="1802306.A3C72_00695"/>